<feature type="transmembrane region" description="Helical" evidence="1">
    <location>
        <begin position="199"/>
        <end position="217"/>
    </location>
</feature>
<evidence type="ECO:0000313" key="3">
    <source>
        <dbReference type="Proteomes" id="UP000019024"/>
    </source>
</evidence>
<proteinExistence type="predicted"/>
<dbReference type="HOGENOM" id="CLU_1243000_0_0_2"/>
<organism evidence="2 3">
    <name type="scientific">Halostagnicola larsenii XH-48</name>
    <dbReference type="NCBI Taxonomy" id="797299"/>
    <lineage>
        <taxon>Archaea</taxon>
        <taxon>Methanobacteriati</taxon>
        <taxon>Methanobacteriota</taxon>
        <taxon>Stenosarchaea group</taxon>
        <taxon>Halobacteria</taxon>
        <taxon>Halobacteriales</taxon>
        <taxon>Natrialbaceae</taxon>
        <taxon>Halostagnicola</taxon>
    </lineage>
</organism>
<dbReference type="KEGG" id="hlr:HALLA_10280"/>
<reference evidence="2 3" key="1">
    <citation type="submission" date="2014-01" db="EMBL/GenBank/DDBJ databases">
        <authorList>
            <consortium name="DOE Joint Genome Institute"/>
            <person name="Anderson I."/>
            <person name="Huntemann M."/>
            <person name="Han J."/>
            <person name="Chen A."/>
            <person name="Kyrpides N."/>
            <person name="Mavromatis K."/>
            <person name="Markowitz V."/>
            <person name="Palaniappan K."/>
            <person name="Ivanova N."/>
            <person name="Schaumberg A."/>
            <person name="Pati A."/>
            <person name="Liolios K."/>
            <person name="Nordberg H.P."/>
            <person name="Cantor M.N."/>
            <person name="Hua S.X."/>
            <person name="Woyke T."/>
        </authorList>
    </citation>
    <scope>NUCLEOTIDE SEQUENCE [LARGE SCALE GENOMIC DNA]</scope>
    <source>
        <strain evidence="2 3">XH-48</strain>
    </source>
</reference>
<evidence type="ECO:0008006" key="4">
    <source>
        <dbReference type="Google" id="ProtNLM"/>
    </source>
</evidence>
<keyword evidence="1" id="KW-1133">Transmembrane helix</keyword>
<dbReference type="OrthoDB" id="291106at2157"/>
<name>W0JQK4_9EURY</name>
<keyword evidence="1" id="KW-0472">Membrane</keyword>
<dbReference type="eggNOG" id="arCOG04436">
    <property type="taxonomic scope" value="Archaea"/>
</dbReference>
<dbReference type="GeneID" id="25144849"/>
<evidence type="ECO:0000313" key="2">
    <source>
        <dbReference type="EMBL" id="AHG00869.1"/>
    </source>
</evidence>
<accession>W0JQK4</accession>
<dbReference type="PROSITE" id="PS51257">
    <property type="entry name" value="PROKAR_LIPOPROTEIN"/>
    <property type="match status" value="1"/>
</dbReference>
<protein>
    <recommendedName>
        <fullName evidence="4">PGF-CTERM sorting domain-containing protein</fullName>
    </recommendedName>
</protein>
<gene>
    <name evidence="2" type="ORF">HALLA_10280</name>
</gene>
<sequence length="222" mass="23804">MNRKSIAAMAVLGLVLVSGCLHMTATVEVSPDGDLETMGVEMEMNELLYDELESNAQADGYDSVAAMMEDEMLGDADEEHYEEVSSSVDELDNGDYRVSVSAHNVDPAGSDDINVTVNDDTIEFEDSGIIDDTEDEGDPAEYESEITVEYELIMPGEIQEHNADEISEDGTTATWDLLNADEETVYAESTIEDDGMPGFGIPAGLAAALVVIGVLGLSTRSS</sequence>
<dbReference type="RefSeq" id="WP_049952387.1">
    <property type="nucleotide sequence ID" value="NZ_CP007055.1"/>
</dbReference>
<dbReference type="AlphaFoldDB" id="W0JQK4"/>
<dbReference type="Proteomes" id="UP000019024">
    <property type="component" value="Chromosome"/>
</dbReference>
<keyword evidence="3" id="KW-1185">Reference proteome</keyword>
<keyword evidence="1" id="KW-0812">Transmembrane</keyword>
<dbReference type="EMBL" id="CP007055">
    <property type="protein sequence ID" value="AHG00869.1"/>
    <property type="molecule type" value="Genomic_DNA"/>
</dbReference>
<evidence type="ECO:0000256" key="1">
    <source>
        <dbReference type="SAM" id="Phobius"/>
    </source>
</evidence>